<gene>
    <name evidence="2" type="ORF">DRJ04_02865</name>
</gene>
<keyword evidence="1" id="KW-0472">Membrane</keyword>
<evidence type="ECO:0000313" key="2">
    <source>
        <dbReference type="EMBL" id="RLE14185.1"/>
    </source>
</evidence>
<proteinExistence type="predicted"/>
<dbReference type="EMBL" id="QMQA01000056">
    <property type="protein sequence ID" value="RLE14185.1"/>
    <property type="molecule type" value="Genomic_DNA"/>
</dbReference>
<protein>
    <submittedName>
        <fullName evidence="2">Uncharacterized protein</fullName>
    </submittedName>
</protein>
<reference evidence="2 3" key="1">
    <citation type="submission" date="2018-06" db="EMBL/GenBank/DDBJ databases">
        <title>Extensive metabolic versatility and redundancy in microbially diverse, dynamic hydrothermal sediments.</title>
        <authorList>
            <person name="Dombrowski N."/>
            <person name="Teske A."/>
            <person name="Baker B.J."/>
        </authorList>
    </citation>
    <scope>NUCLEOTIDE SEQUENCE [LARGE SCALE GENOMIC DNA]</scope>
    <source>
        <strain evidence="2">B3_G15</strain>
    </source>
</reference>
<feature type="transmembrane region" description="Helical" evidence="1">
    <location>
        <begin position="5"/>
        <end position="26"/>
    </location>
</feature>
<keyword evidence="1" id="KW-1133">Transmembrane helix</keyword>
<dbReference type="Proteomes" id="UP000280417">
    <property type="component" value="Unassembled WGS sequence"/>
</dbReference>
<name>A0A662DFD4_UNCAE</name>
<evidence type="ECO:0000256" key="1">
    <source>
        <dbReference type="SAM" id="Phobius"/>
    </source>
</evidence>
<evidence type="ECO:0000313" key="3">
    <source>
        <dbReference type="Proteomes" id="UP000280417"/>
    </source>
</evidence>
<feature type="non-terminal residue" evidence="2">
    <location>
        <position position="289"/>
    </location>
</feature>
<organism evidence="2 3">
    <name type="scientific">Aerophobetes bacterium</name>
    <dbReference type="NCBI Taxonomy" id="2030807"/>
    <lineage>
        <taxon>Bacteria</taxon>
        <taxon>Candidatus Aerophobota</taxon>
    </lineage>
</organism>
<accession>A0A662DFD4</accession>
<comment type="caution">
    <text evidence="2">The sequence shown here is derived from an EMBL/GenBank/DDBJ whole genome shotgun (WGS) entry which is preliminary data.</text>
</comment>
<keyword evidence="1" id="KW-0812">Transmembrane</keyword>
<dbReference type="AlphaFoldDB" id="A0A662DFD4"/>
<sequence>MDRGLISYIAAACGFSFVIFISSPVFTSQQKDTFSCLWENAQKILYSDPELWNIDFPSTLKDEVAEPLPPATPSLVVKGRKVIGVKYTRFSYPDPWVSEDKPTSSTEVEQELQIKARGKVGRRVTVNLDYDDTAPRTEQQKINLVYKGDENEFIQEVVLGDIHLSLPKTHFTSYDKSLFGAKIKAGWGNFYFTGIGSLTRGLHEVKTFTGKTTTEEREIPDTGYTKRTYFKVFFDRDYPPDEFGNPSFSYTEGSVEVWIDDQDGSNNQSASWMTVEPVSGDTSYTGWFD</sequence>